<dbReference type="Pfam" id="PF01494">
    <property type="entry name" value="FAD_binding_3"/>
    <property type="match status" value="1"/>
</dbReference>
<evidence type="ECO:0000313" key="6">
    <source>
        <dbReference type="Proteomes" id="UP000054279"/>
    </source>
</evidence>
<dbReference type="InterPro" id="IPR051104">
    <property type="entry name" value="FAD_monoxygenase"/>
</dbReference>
<dbReference type="GO" id="GO:0044550">
    <property type="term" value="P:secondary metabolite biosynthetic process"/>
    <property type="evidence" value="ECO:0007669"/>
    <property type="project" value="TreeGrafter"/>
</dbReference>
<dbReference type="OrthoDB" id="3268501at2759"/>
<evidence type="ECO:0000256" key="2">
    <source>
        <dbReference type="ARBA" id="ARBA00022827"/>
    </source>
</evidence>
<sequence length="121" mass="13139">MGSKKDFKVSVVGGGIGGLVLAVGLARRGIEFNIFEQAKKFEEIGAGVGVGPNAVKVLRDFGILDEIIKVVNQPLTTKTFVVISGLPGHETIYEVRRSLYCHRCFSSSRLRSIPDFKAMQA</sequence>
<dbReference type="GO" id="GO:0016491">
    <property type="term" value="F:oxidoreductase activity"/>
    <property type="evidence" value="ECO:0007669"/>
    <property type="project" value="UniProtKB-KW"/>
</dbReference>
<dbReference type="InterPro" id="IPR036188">
    <property type="entry name" value="FAD/NAD-bd_sf"/>
</dbReference>
<proteinExistence type="predicted"/>
<keyword evidence="2" id="KW-0274">FAD</keyword>
<name>A0A0C9UAB3_SPHS4</name>
<evidence type="ECO:0000256" key="3">
    <source>
        <dbReference type="ARBA" id="ARBA00023002"/>
    </source>
</evidence>
<dbReference type="HOGENOM" id="CLU_2039544_0_0_1"/>
<feature type="domain" description="FAD-binding" evidence="4">
    <location>
        <begin position="7"/>
        <end position="81"/>
    </location>
</feature>
<keyword evidence="1" id="KW-0285">Flavoprotein</keyword>
<dbReference type="PANTHER" id="PTHR46720">
    <property type="entry name" value="HYDROXYLASE, PUTATIVE (AFU_ORTHOLOGUE AFUA_3G01460)-RELATED"/>
    <property type="match status" value="1"/>
</dbReference>
<reference evidence="5 6" key="1">
    <citation type="submission" date="2014-06" db="EMBL/GenBank/DDBJ databases">
        <title>Evolutionary Origins and Diversification of the Mycorrhizal Mutualists.</title>
        <authorList>
            <consortium name="DOE Joint Genome Institute"/>
            <consortium name="Mycorrhizal Genomics Consortium"/>
            <person name="Kohler A."/>
            <person name="Kuo A."/>
            <person name="Nagy L.G."/>
            <person name="Floudas D."/>
            <person name="Copeland A."/>
            <person name="Barry K.W."/>
            <person name="Cichocki N."/>
            <person name="Veneault-Fourrey C."/>
            <person name="LaButti K."/>
            <person name="Lindquist E.A."/>
            <person name="Lipzen A."/>
            <person name="Lundell T."/>
            <person name="Morin E."/>
            <person name="Murat C."/>
            <person name="Riley R."/>
            <person name="Ohm R."/>
            <person name="Sun H."/>
            <person name="Tunlid A."/>
            <person name="Henrissat B."/>
            <person name="Grigoriev I.V."/>
            <person name="Hibbett D.S."/>
            <person name="Martin F."/>
        </authorList>
    </citation>
    <scope>NUCLEOTIDE SEQUENCE [LARGE SCALE GENOMIC DNA]</scope>
    <source>
        <strain evidence="5 6">SS14</strain>
    </source>
</reference>
<dbReference type="Proteomes" id="UP000054279">
    <property type="component" value="Unassembled WGS sequence"/>
</dbReference>
<evidence type="ECO:0000256" key="1">
    <source>
        <dbReference type="ARBA" id="ARBA00022630"/>
    </source>
</evidence>
<protein>
    <recommendedName>
        <fullName evidence="4">FAD-binding domain-containing protein</fullName>
    </recommendedName>
</protein>
<dbReference type="EMBL" id="KN837242">
    <property type="protein sequence ID" value="KIJ31474.1"/>
    <property type="molecule type" value="Genomic_DNA"/>
</dbReference>
<gene>
    <name evidence="5" type="ORF">M422DRAFT_266851</name>
</gene>
<evidence type="ECO:0000259" key="4">
    <source>
        <dbReference type="Pfam" id="PF01494"/>
    </source>
</evidence>
<dbReference type="SUPFAM" id="SSF51905">
    <property type="entry name" value="FAD/NAD(P)-binding domain"/>
    <property type="match status" value="1"/>
</dbReference>
<dbReference type="GO" id="GO:0071949">
    <property type="term" value="F:FAD binding"/>
    <property type="evidence" value="ECO:0007669"/>
    <property type="project" value="InterPro"/>
</dbReference>
<dbReference type="AlphaFoldDB" id="A0A0C9UAB3"/>
<organism evidence="5 6">
    <name type="scientific">Sphaerobolus stellatus (strain SS14)</name>
    <dbReference type="NCBI Taxonomy" id="990650"/>
    <lineage>
        <taxon>Eukaryota</taxon>
        <taxon>Fungi</taxon>
        <taxon>Dikarya</taxon>
        <taxon>Basidiomycota</taxon>
        <taxon>Agaricomycotina</taxon>
        <taxon>Agaricomycetes</taxon>
        <taxon>Phallomycetidae</taxon>
        <taxon>Geastrales</taxon>
        <taxon>Sphaerobolaceae</taxon>
        <taxon>Sphaerobolus</taxon>
    </lineage>
</organism>
<accession>A0A0C9UAB3</accession>
<keyword evidence="3" id="KW-0560">Oxidoreductase</keyword>
<dbReference type="PANTHER" id="PTHR46720:SF3">
    <property type="entry name" value="FAD-BINDING DOMAIN-CONTAINING PROTEIN-RELATED"/>
    <property type="match status" value="1"/>
</dbReference>
<dbReference type="InterPro" id="IPR002938">
    <property type="entry name" value="FAD-bd"/>
</dbReference>
<keyword evidence="6" id="KW-1185">Reference proteome</keyword>
<dbReference type="Gene3D" id="3.50.50.60">
    <property type="entry name" value="FAD/NAD(P)-binding domain"/>
    <property type="match status" value="1"/>
</dbReference>
<evidence type="ECO:0000313" key="5">
    <source>
        <dbReference type="EMBL" id="KIJ31474.1"/>
    </source>
</evidence>